<dbReference type="AlphaFoldDB" id="A0A3E2VPR4"/>
<dbReference type="Pfam" id="PF07883">
    <property type="entry name" value="Cupin_2"/>
    <property type="match status" value="1"/>
</dbReference>
<dbReference type="RefSeq" id="WP_117444176.1">
    <property type="nucleotide sequence ID" value="NZ_JAJFEN010000010.1"/>
</dbReference>
<dbReference type="InterPro" id="IPR014710">
    <property type="entry name" value="RmlC-like_jellyroll"/>
</dbReference>
<protein>
    <submittedName>
        <fullName evidence="3">Cupin domain-containing protein</fullName>
    </submittedName>
</protein>
<dbReference type="EMBL" id="QVEV01000030">
    <property type="protein sequence ID" value="RGC12489.1"/>
    <property type="molecule type" value="Genomic_DNA"/>
</dbReference>
<sequence>MTKQHINHISEEFLSKKTYACITEALGTAAGSEKLYVNIDRIPPGCHSTKYHSHSQQEEFFLILSGNGTVRLNEKTYALTKGDYFAKPAKQNIAHSLYNSGDTDLIVLDIGTVEQEDTCYYPDEDMYLLKSNGQRRIVSGSDFQQEWTTEPDTDGTPI</sequence>
<dbReference type="PANTHER" id="PTHR35848">
    <property type="entry name" value="OXALATE-BINDING PROTEIN"/>
    <property type="match status" value="1"/>
</dbReference>
<dbReference type="InterPro" id="IPR013096">
    <property type="entry name" value="Cupin_2"/>
</dbReference>
<dbReference type="SUPFAM" id="SSF51182">
    <property type="entry name" value="RmlC-like cupins"/>
    <property type="match status" value="1"/>
</dbReference>
<keyword evidence="1" id="KW-0479">Metal-binding</keyword>
<feature type="domain" description="Cupin type-2" evidence="2">
    <location>
        <begin position="41"/>
        <end position="110"/>
    </location>
</feature>
<reference evidence="3 4" key="1">
    <citation type="submission" date="2018-08" db="EMBL/GenBank/DDBJ databases">
        <title>A genome reference for cultivated species of the human gut microbiota.</title>
        <authorList>
            <person name="Zou Y."/>
            <person name="Xue W."/>
            <person name="Luo G."/>
        </authorList>
    </citation>
    <scope>NUCLEOTIDE SEQUENCE [LARGE SCALE GENOMIC DNA]</scope>
    <source>
        <strain evidence="3 4">OF01-2LB</strain>
    </source>
</reference>
<organism evidence="3 4">
    <name type="scientific">Clostridium innocuum</name>
    <dbReference type="NCBI Taxonomy" id="1522"/>
    <lineage>
        <taxon>Bacteria</taxon>
        <taxon>Bacillati</taxon>
        <taxon>Bacillota</taxon>
        <taxon>Clostridia</taxon>
        <taxon>Eubacteriales</taxon>
        <taxon>Clostridiaceae</taxon>
        <taxon>Clostridium</taxon>
    </lineage>
</organism>
<dbReference type="InterPro" id="IPR051610">
    <property type="entry name" value="GPI/OXD"/>
</dbReference>
<dbReference type="CDD" id="cd02224">
    <property type="entry name" value="cupin_SPO2919-like"/>
    <property type="match status" value="1"/>
</dbReference>
<evidence type="ECO:0000313" key="3">
    <source>
        <dbReference type="EMBL" id="RGC12489.1"/>
    </source>
</evidence>
<dbReference type="InterPro" id="IPR011051">
    <property type="entry name" value="RmlC_Cupin_sf"/>
</dbReference>
<proteinExistence type="predicted"/>
<evidence type="ECO:0000256" key="1">
    <source>
        <dbReference type="ARBA" id="ARBA00022723"/>
    </source>
</evidence>
<dbReference type="Gene3D" id="2.60.120.10">
    <property type="entry name" value="Jelly Rolls"/>
    <property type="match status" value="1"/>
</dbReference>
<gene>
    <name evidence="3" type="ORF">DXA38_16740</name>
</gene>
<dbReference type="PANTHER" id="PTHR35848:SF6">
    <property type="entry name" value="CUPIN TYPE-2 DOMAIN-CONTAINING PROTEIN"/>
    <property type="match status" value="1"/>
</dbReference>
<dbReference type="GO" id="GO:0046872">
    <property type="term" value="F:metal ion binding"/>
    <property type="evidence" value="ECO:0007669"/>
    <property type="project" value="UniProtKB-KW"/>
</dbReference>
<dbReference type="Proteomes" id="UP000260025">
    <property type="component" value="Unassembled WGS sequence"/>
</dbReference>
<comment type="caution">
    <text evidence="3">The sequence shown here is derived from an EMBL/GenBank/DDBJ whole genome shotgun (WGS) entry which is preliminary data.</text>
</comment>
<dbReference type="OrthoDB" id="9797047at2"/>
<name>A0A3E2VPR4_CLOIN</name>
<evidence type="ECO:0000313" key="4">
    <source>
        <dbReference type="Proteomes" id="UP000260025"/>
    </source>
</evidence>
<evidence type="ECO:0000259" key="2">
    <source>
        <dbReference type="Pfam" id="PF07883"/>
    </source>
</evidence>
<accession>A0A3E2VPR4</accession>